<dbReference type="EMBL" id="JAKXMK010000001">
    <property type="protein sequence ID" value="MCH6164171.1"/>
    <property type="molecule type" value="Genomic_DNA"/>
</dbReference>
<reference evidence="1 2" key="1">
    <citation type="submission" date="2022-03" db="EMBL/GenBank/DDBJ databases">
        <title>Pseudonocardia alaer sp. nov., a novel actinomycete isolated from reed forest soil.</title>
        <authorList>
            <person name="Wang L."/>
        </authorList>
    </citation>
    <scope>NUCLEOTIDE SEQUENCE [LARGE SCALE GENOMIC DNA]</scope>
    <source>
        <strain evidence="1 2">Y-16303</strain>
    </source>
</reference>
<protein>
    <submittedName>
        <fullName evidence="1">Uncharacterized protein</fullName>
    </submittedName>
</protein>
<comment type="caution">
    <text evidence="1">The sequence shown here is derived from an EMBL/GenBank/DDBJ whole genome shotgun (WGS) entry which is preliminary data.</text>
</comment>
<evidence type="ECO:0000313" key="1">
    <source>
        <dbReference type="EMBL" id="MCH6164171.1"/>
    </source>
</evidence>
<dbReference type="Proteomes" id="UP001299970">
    <property type="component" value="Unassembled WGS sequence"/>
</dbReference>
<accession>A0ABS9T6P1</accession>
<dbReference type="RefSeq" id="WP_241034203.1">
    <property type="nucleotide sequence ID" value="NZ_JAKXMK010000001.1"/>
</dbReference>
<evidence type="ECO:0000313" key="2">
    <source>
        <dbReference type="Proteomes" id="UP001299970"/>
    </source>
</evidence>
<keyword evidence="2" id="KW-1185">Reference proteome</keyword>
<gene>
    <name evidence="1" type="ORF">MMF94_00640</name>
</gene>
<organism evidence="1 2">
    <name type="scientific">Pseudonocardia alaniniphila</name>
    <dbReference type="NCBI Taxonomy" id="75291"/>
    <lineage>
        <taxon>Bacteria</taxon>
        <taxon>Bacillati</taxon>
        <taxon>Actinomycetota</taxon>
        <taxon>Actinomycetes</taxon>
        <taxon>Pseudonocardiales</taxon>
        <taxon>Pseudonocardiaceae</taxon>
        <taxon>Pseudonocardia</taxon>
    </lineage>
</organism>
<name>A0ABS9T6P1_9PSEU</name>
<sequence>MPSVHSPVTYSATPPPYRLPPPALDVHGAEIHERRLGNCAAATASYAPGADSPPS</sequence>
<proteinExistence type="predicted"/>